<dbReference type="PANTHER" id="PTHR23501:SF197">
    <property type="entry name" value="COMD"/>
    <property type="match status" value="1"/>
</dbReference>
<sequence length="534" mass="56139">MVKAENWGPVVVVQGDTRADAHGESGGRRTYTHREILKVMSGLLIALMTSMISTSLVGNALPTIVGEFRAQDELAWVASAPLLTMTASTPLWGRLSDLFGRKRMFQLALVVFIAASLLAGASQSVGMLVSARALQGIGTGGLSALTQVILGDVVLPRERGRYSGYIGAVFGVSTVGGPLLGGFIVDAPWLGWRWCFYICVPFALVAFAVIQRVLRHDRDPRDARVDWWGAFAITGGASALMLLLSFGGDEFAWNSGWSFGLGALAAVLVALSVLAERRAADPILPPRLFRDRTFVLAGGASLLVGLALYGAMTYLPQYFQVVKGMSPTMSGIMTTPLVLSLLVSAVVSGRVVTRTGRWKIFPVAGLLLICAGSALLSLLRTDSSGWSIGLDTALLGTGFGFSMQMLVLAAQNAAQARDMAVSTSGVSFFRNLGGAVGVAALGALLTTRVRDEITAMVASGRVPVPAGADLGLGTPDAIRRLSPALQHIVVESFTAAMQSVFLACVPAAVIGFVAVIYLRELPLRSSRNAPAKAG</sequence>
<dbReference type="InterPro" id="IPR036259">
    <property type="entry name" value="MFS_trans_sf"/>
</dbReference>
<dbReference type="Gene3D" id="1.20.1250.20">
    <property type="entry name" value="MFS general substrate transporter like domains"/>
    <property type="match status" value="1"/>
</dbReference>
<feature type="transmembrane region" description="Helical" evidence="5">
    <location>
        <begin position="332"/>
        <end position="353"/>
    </location>
</feature>
<keyword evidence="8" id="KW-1185">Reference proteome</keyword>
<name>A0ABW2PDN6_9ACTN</name>
<feature type="transmembrane region" description="Helical" evidence="5">
    <location>
        <begin position="36"/>
        <end position="54"/>
    </location>
</feature>
<evidence type="ECO:0000256" key="1">
    <source>
        <dbReference type="ARBA" id="ARBA00004651"/>
    </source>
</evidence>
<feature type="transmembrane region" description="Helical" evidence="5">
    <location>
        <begin position="500"/>
        <end position="518"/>
    </location>
</feature>
<feature type="transmembrane region" description="Helical" evidence="5">
    <location>
        <begin position="256"/>
        <end position="274"/>
    </location>
</feature>
<proteinExistence type="predicted"/>
<evidence type="ECO:0000259" key="6">
    <source>
        <dbReference type="PROSITE" id="PS50850"/>
    </source>
</evidence>
<evidence type="ECO:0000256" key="5">
    <source>
        <dbReference type="SAM" id="Phobius"/>
    </source>
</evidence>
<dbReference type="SUPFAM" id="SSF103473">
    <property type="entry name" value="MFS general substrate transporter"/>
    <property type="match status" value="1"/>
</dbReference>
<comment type="caution">
    <text evidence="7">The sequence shown here is derived from an EMBL/GenBank/DDBJ whole genome shotgun (WGS) entry which is preliminary data.</text>
</comment>
<dbReference type="InterPro" id="IPR011701">
    <property type="entry name" value="MFS"/>
</dbReference>
<keyword evidence="2 5" id="KW-0812">Transmembrane</keyword>
<organism evidence="7 8">
    <name type="scientific">Sphaerisporangium rhizosphaerae</name>
    <dbReference type="NCBI Taxonomy" id="2269375"/>
    <lineage>
        <taxon>Bacteria</taxon>
        <taxon>Bacillati</taxon>
        <taxon>Actinomycetota</taxon>
        <taxon>Actinomycetes</taxon>
        <taxon>Streptosporangiales</taxon>
        <taxon>Streptosporangiaceae</taxon>
        <taxon>Sphaerisporangium</taxon>
    </lineage>
</organism>
<gene>
    <name evidence="7" type="ORF">ACFQSB_29955</name>
</gene>
<evidence type="ECO:0000313" key="8">
    <source>
        <dbReference type="Proteomes" id="UP001596496"/>
    </source>
</evidence>
<protein>
    <submittedName>
        <fullName evidence="7">MDR family MFS transporter</fullName>
    </submittedName>
</protein>
<dbReference type="InterPro" id="IPR020846">
    <property type="entry name" value="MFS_dom"/>
</dbReference>
<keyword evidence="3 5" id="KW-1133">Transmembrane helix</keyword>
<feature type="transmembrane region" description="Helical" evidence="5">
    <location>
        <begin position="191"/>
        <end position="213"/>
    </location>
</feature>
<keyword evidence="4 5" id="KW-0472">Membrane</keyword>
<dbReference type="PANTHER" id="PTHR23501">
    <property type="entry name" value="MAJOR FACILITATOR SUPERFAMILY"/>
    <property type="match status" value="1"/>
</dbReference>
<reference evidence="8" key="1">
    <citation type="journal article" date="2019" name="Int. J. Syst. Evol. Microbiol.">
        <title>The Global Catalogue of Microorganisms (GCM) 10K type strain sequencing project: providing services to taxonomists for standard genome sequencing and annotation.</title>
        <authorList>
            <consortium name="The Broad Institute Genomics Platform"/>
            <consortium name="The Broad Institute Genome Sequencing Center for Infectious Disease"/>
            <person name="Wu L."/>
            <person name="Ma J."/>
        </authorList>
    </citation>
    <scope>NUCLEOTIDE SEQUENCE [LARGE SCALE GENOMIC DNA]</scope>
    <source>
        <strain evidence="8">CECT 7649</strain>
    </source>
</reference>
<dbReference type="Proteomes" id="UP001596496">
    <property type="component" value="Unassembled WGS sequence"/>
</dbReference>
<accession>A0ABW2PDN6</accession>
<evidence type="ECO:0000256" key="2">
    <source>
        <dbReference type="ARBA" id="ARBA00022692"/>
    </source>
</evidence>
<dbReference type="PRINTS" id="PR01036">
    <property type="entry name" value="TCRTETB"/>
</dbReference>
<feature type="domain" description="Major facilitator superfamily (MFS) profile" evidence="6">
    <location>
        <begin position="39"/>
        <end position="523"/>
    </location>
</feature>
<feature type="transmembrane region" description="Helical" evidence="5">
    <location>
        <begin position="74"/>
        <end position="92"/>
    </location>
</feature>
<evidence type="ECO:0000256" key="4">
    <source>
        <dbReference type="ARBA" id="ARBA00023136"/>
    </source>
</evidence>
<feature type="transmembrane region" description="Helical" evidence="5">
    <location>
        <begin position="162"/>
        <end position="185"/>
    </location>
</feature>
<evidence type="ECO:0000256" key="3">
    <source>
        <dbReference type="ARBA" id="ARBA00022989"/>
    </source>
</evidence>
<evidence type="ECO:0000313" key="7">
    <source>
        <dbReference type="EMBL" id="MFC7386466.1"/>
    </source>
</evidence>
<feature type="transmembrane region" description="Helical" evidence="5">
    <location>
        <begin position="294"/>
        <end position="312"/>
    </location>
</feature>
<dbReference type="Gene3D" id="1.20.1720.10">
    <property type="entry name" value="Multidrug resistance protein D"/>
    <property type="match status" value="1"/>
</dbReference>
<feature type="transmembrane region" description="Helical" evidence="5">
    <location>
        <begin position="225"/>
        <end position="244"/>
    </location>
</feature>
<feature type="transmembrane region" description="Helical" evidence="5">
    <location>
        <begin position="104"/>
        <end position="121"/>
    </location>
</feature>
<dbReference type="PROSITE" id="PS50850">
    <property type="entry name" value="MFS"/>
    <property type="match status" value="1"/>
</dbReference>
<feature type="transmembrane region" description="Helical" evidence="5">
    <location>
        <begin position="360"/>
        <end position="379"/>
    </location>
</feature>
<comment type="subcellular location">
    <subcellularLocation>
        <location evidence="1">Cell membrane</location>
        <topology evidence="1">Multi-pass membrane protein</topology>
    </subcellularLocation>
</comment>
<feature type="transmembrane region" description="Helical" evidence="5">
    <location>
        <begin position="133"/>
        <end position="155"/>
    </location>
</feature>
<dbReference type="EMBL" id="JBHTCG010000027">
    <property type="protein sequence ID" value="MFC7386466.1"/>
    <property type="molecule type" value="Genomic_DNA"/>
</dbReference>
<feature type="transmembrane region" description="Helical" evidence="5">
    <location>
        <begin position="385"/>
        <end position="408"/>
    </location>
</feature>
<dbReference type="CDD" id="cd17502">
    <property type="entry name" value="MFS_Azr1_MDR_like"/>
    <property type="match status" value="1"/>
</dbReference>
<feature type="transmembrane region" description="Helical" evidence="5">
    <location>
        <begin position="428"/>
        <end position="446"/>
    </location>
</feature>
<dbReference type="Pfam" id="PF07690">
    <property type="entry name" value="MFS_1"/>
    <property type="match status" value="1"/>
</dbReference>